<evidence type="ECO:0000259" key="4">
    <source>
        <dbReference type="Pfam" id="PF08241"/>
    </source>
</evidence>
<proteinExistence type="predicted"/>
<comment type="caution">
    <text evidence="5">The sequence shown here is derived from an EMBL/GenBank/DDBJ whole genome shotgun (WGS) entry which is preliminary data.</text>
</comment>
<accession>A0ABP7SDB4</accession>
<keyword evidence="1" id="KW-0489">Methyltransferase</keyword>
<dbReference type="SUPFAM" id="SSF53335">
    <property type="entry name" value="S-adenosyl-L-methionine-dependent methyltransferases"/>
    <property type="match status" value="1"/>
</dbReference>
<evidence type="ECO:0000256" key="3">
    <source>
        <dbReference type="ARBA" id="ARBA00022691"/>
    </source>
</evidence>
<dbReference type="Pfam" id="PF08241">
    <property type="entry name" value="Methyltransf_11"/>
    <property type="match status" value="1"/>
</dbReference>
<dbReference type="EMBL" id="BAABBQ010000001">
    <property type="protein sequence ID" value="GAA4010163.1"/>
    <property type="molecule type" value="Genomic_DNA"/>
</dbReference>
<dbReference type="Proteomes" id="UP001500235">
    <property type="component" value="Unassembled WGS sequence"/>
</dbReference>
<evidence type="ECO:0000256" key="2">
    <source>
        <dbReference type="ARBA" id="ARBA00022679"/>
    </source>
</evidence>
<keyword evidence="2" id="KW-0808">Transferase</keyword>
<protein>
    <recommendedName>
        <fullName evidence="4">Methyltransferase type 11 domain-containing protein</fullName>
    </recommendedName>
</protein>
<dbReference type="InterPro" id="IPR013216">
    <property type="entry name" value="Methyltransf_11"/>
</dbReference>
<sequence length="233" mass="26029">MNRHVDQRELTHERLGDRFAFALSRYDTDRRVEVLVDDFLGPERLRGAKVLDVGCGLGDFSQRLSDLGAEVTACDLGAGLVERTRARVGCKAVVADALNLSATFEPESFDIVLSSECIEHTPDPKRAVLEMARMVKPGGLLSISTPNRLWWPVVRLASILRLRPFDGYENFSSWRGLRGTLAEGGMEVIREKGLHAFPFQFGLHGLSRWVDEHCQPLRGEMINICLLARKPSA</sequence>
<dbReference type="PANTHER" id="PTHR43464:SF19">
    <property type="entry name" value="UBIQUINONE BIOSYNTHESIS O-METHYLTRANSFERASE, MITOCHONDRIAL"/>
    <property type="match status" value="1"/>
</dbReference>
<dbReference type="PANTHER" id="PTHR43464">
    <property type="entry name" value="METHYLTRANSFERASE"/>
    <property type="match status" value="1"/>
</dbReference>
<dbReference type="RefSeq" id="WP_344705740.1">
    <property type="nucleotide sequence ID" value="NZ_BAABBQ010000001.1"/>
</dbReference>
<organism evidence="5 6">
    <name type="scientific">Sphingomonas swuensis</name>
    <dbReference type="NCBI Taxonomy" id="977800"/>
    <lineage>
        <taxon>Bacteria</taxon>
        <taxon>Pseudomonadati</taxon>
        <taxon>Pseudomonadota</taxon>
        <taxon>Alphaproteobacteria</taxon>
        <taxon>Sphingomonadales</taxon>
        <taxon>Sphingomonadaceae</taxon>
        <taxon>Sphingomonas</taxon>
    </lineage>
</organism>
<keyword evidence="3" id="KW-0949">S-adenosyl-L-methionine</keyword>
<name>A0ABP7SDB4_9SPHN</name>
<gene>
    <name evidence="5" type="ORF">GCM10022280_04190</name>
</gene>
<dbReference type="InterPro" id="IPR029063">
    <property type="entry name" value="SAM-dependent_MTases_sf"/>
</dbReference>
<feature type="domain" description="Methyltransferase type 11" evidence="4">
    <location>
        <begin position="51"/>
        <end position="142"/>
    </location>
</feature>
<reference evidence="6" key="1">
    <citation type="journal article" date="2019" name="Int. J. Syst. Evol. Microbiol.">
        <title>The Global Catalogue of Microorganisms (GCM) 10K type strain sequencing project: providing services to taxonomists for standard genome sequencing and annotation.</title>
        <authorList>
            <consortium name="The Broad Institute Genomics Platform"/>
            <consortium name="The Broad Institute Genome Sequencing Center for Infectious Disease"/>
            <person name="Wu L."/>
            <person name="Ma J."/>
        </authorList>
    </citation>
    <scope>NUCLEOTIDE SEQUENCE [LARGE SCALE GENOMIC DNA]</scope>
    <source>
        <strain evidence="6">JCM 17563</strain>
    </source>
</reference>
<evidence type="ECO:0000256" key="1">
    <source>
        <dbReference type="ARBA" id="ARBA00022603"/>
    </source>
</evidence>
<keyword evidence="6" id="KW-1185">Reference proteome</keyword>
<evidence type="ECO:0000313" key="6">
    <source>
        <dbReference type="Proteomes" id="UP001500235"/>
    </source>
</evidence>
<dbReference type="Gene3D" id="3.40.50.150">
    <property type="entry name" value="Vaccinia Virus protein VP39"/>
    <property type="match status" value="1"/>
</dbReference>
<dbReference type="CDD" id="cd02440">
    <property type="entry name" value="AdoMet_MTases"/>
    <property type="match status" value="1"/>
</dbReference>
<evidence type="ECO:0000313" key="5">
    <source>
        <dbReference type="EMBL" id="GAA4010163.1"/>
    </source>
</evidence>